<accession>A0ABT1JNH1</accession>
<protein>
    <submittedName>
        <fullName evidence="10">Cellobiose ABC transporter membrane protein</fullName>
    </submittedName>
</protein>
<keyword evidence="4 7" id="KW-0812">Transmembrane</keyword>
<dbReference type="Pfam" id="PF00528">
    <property type="entry name" value="BPD_transp_1"/>
    <property type="match status" value="1"/>
</dbReference>
<comment type="subcellular location">
    <subcellularLocation>
        <location evidence="1 7">Cell membrane</location>
        <topology evidence="1 7">Multi-pass membrane protein</topology>
    </subcellularLocation>
</comment>
<feature type="domain" description="ABC transmembrane type-1" evidence="9">
    <location>
        <begin position="92"/>
        <end position="281"/>
    </location>
</feature>
<evidence type="ECO:0000256" key="6">
    <source>
        <dbReference type="ARBA" id="ARBA00023136"/>
    </source>
</evidence>
<reference evidence="10 11" key="1">
    <citation type="submission" date="2022-06" db="EMBL/GenBank/DDBJ databases">
        <title>Genomic Encyclopedia of Type Strains, Phase I: the one thousand microbial genomes (KMG-I) project.</title>
        <authorList>
            <person name="Kyrpides N."/>
        </authorList>
    </citation>
    <scope>NUCLEOTIDE SEQUENCE [LARGE SCALE GENOMIC DNA]</scope>
    <source>
        <strain evidence="10 11">DSM 43889</strain>
    </source>
</reference>
<dbReference type="SUPFAM" id="SSF161098">
    <property type="entry name" value="MetI-like"/>
    <property type="match status" value="1"/>
</dbReference>
<dbReference type="Proteomes" id="UP000791080">
    <property type="component" value="Unassembled WGS sequence"/>
</dbReference>
<keyword evidence="3" id="KW-1003">Cell membrane</keyword>
<dbReference type="PANTHER" id="PTHR43744">
    <property type="entry name" value="ABC TRANSPORTER PERMEASE PROTEIN MG189-RELATED-RELATED"/>
    <property type="match status" value="1"/>
</dbReference>
<feature type="transmembrane region" description="Helical" evidence="7">
    <location>
        <begin position="204"/>
        <end position="225"/>
    </location>
</feature>
<keyword evidence="6 7" id="KW-0472">Membrane</keyword>
<dbReference type="CDD" id="cd06261">
    <property type="entry name" value="TM_PBP2"/>
    <property type="match status" value="1"/>
</dbReference>
<evidence type="ECO:0000256" key="1">
    <source>
        <dbReference type="ARBA" id="ARBA00004651"/>
    </source>
</evidence>
<feature type="region of interest" description="Disordered" evidence="8">
    <location>
        <begin position="1"/>
        <end position="21"/>
    </location>
</feature>
<feature type="transmembrane region" description="Helical" evidence="7">
    <location>
        <begin position="128"/>
        <end position="150"/>
    </location>
</feature>
<evidence type="ECO:0000313" key="10">
    <source>
        <dbReference type="EMBL" id="MCP2334073.1"/>
    </source>
</evidence>
<evidence type="ECO:0000259" key="9">
    <source>
        <dbReference type="PROSITE" id="PS50928"/>
    </source>
</evidence>
<evidence type="ECO:0000256" key="4">
    <source>
        <dbReference type="ARBA" id="ARBA00022692"/>
    </source>
</evidence>
<keyword evidence="11" id="KW-1185">Reference proteome</keyword>
<feature type="transmembrane region" description="Helical" evidence="7">
    <location>
        <begin position="156"/>
        <end position="177"/>
    </location>
</feature>
<name>A0ABT1JNH1_ACTCY</name>
<evidence type="ECO:0000256" key="8">
    <source>
        <dbReference type="SAM" id="MobiDB-lite"/>
    </source>
</evidence>
<dbReference type="InterPro" id="IPR000515">
    <property type="entry name" value="MetI-like"/>
</dbReference>
<comment type="similarity">
    <text evidence="7">Belongs to the binding-protein-dependent transport system permease family.</text>
</comment>
<evidence type="ECO:0000256" key="7">
    <source>
        <dbReference type="RuleBase" id="RU363032"/>
    </source>
</evidence>
<proteinExistence type="inferred from homology"/>
<feature type="transmembrane region" description="Helical" evidence="7">
    <location>
        <begin position="96"/>
        <end position="116"/>
    </location>
</feature>
<comment type="caution">
    <text evidence="10">The sequence shown here is derived from an EMBL/GenBank/DDBJ whole genome shotgun (WGS) entry which is preliminary data.</text>
</comment>
<keyword evidence="2 7" id="KW-0813">Transport</keyword>
<evidence type="ECO:0000256" key="3">
    <source>
        <dbReference type="ARBA" id="ARBA00022475"/>
    </source>
</evidence>
<organism evidence="10 11">
    <name type="scientific">Actinoalloteichus caeruleus DSM 43889</name>
    <dbReference type="NCBI Taxonomy" id="1120930"/>
    <lineage>
        <taxon>Bacteria</taxon>
        <taxon>Bacillati</taxon>
        <taxon>Actinomycetota</taxon>
        <taxon>Actinomycetes</taxon>
        <taxon>Pseudonocardiales</taxon>
        <taxon>Pseudonocardiaceae</taxon>
        <taxon>Actinoalloteichus</taxon>
        <taxon>Actinoalloteichus cyanogriseus</taxon>
    </lineage>
</organism>
<keyword evidence="5 7" id="KW-1133">Transmembrane helix</keyword>
<feature type="transmembrane region" description="Helical" evidence="7">
    <location>
        <begin position="260"/>
        <end position="281"/>
    </location>
</feature>
<dbReference type="InterPro" id="IPR035906">
    <property type="entry name" value="MetI-like_sf"/>
</dbReference>
<dbReference type="Gene3D" id="1.10.3720.10">
    <property type="entry name" value="MetI-like"/>
    <property type="match status" value="1"/>
</dbReference>
<feature type="transmembrane region" description="Helical" evidence="7">
    <location>
        <begin position="31"/>
        <end position="50"/>
    </location>
</feature>
<evidence type="ECO:0000256" key="2">
    <source>
        <dbReference type="ARBA" id="ARBA00022448"/>
    </source>
</evidence>
<dbReference type="RefSeq" id="WP_026418580.1">
    <property type="nucleotide sequence ID" value="NZ_AUBJ02000001.1"/>
</dbReference>
<evidence type="ECO:0000313" key="11">
    <source>
        <dbReference type="Proteomes" id="UP000791080"/>
    </source>
</evidence>
<gene>
    <name evidence="10" type="ORF">G443_004343</name>
</gene>
<dbReference type="EMBL" id="AUBJ02000001">
    <property type="protein sequence ID" value="MCP2334073.1"/>
    <property type="molecule type" value="Genomic_DNA"/>
</dbReference>
<sequence>MSTQTAPRPPRTRRRASEGGEHASLISRPRFLTYGLLLAFVLGSVFPLWWSFIVASHESSVVRERIPPLLPGANFFSHAAEVFDTVPFWLALGNSLIVATTVTVSVVLFGTLAGYAFARLRFRGSGALFAFVVATLAVPTQLGIIPLYIAMTSYGWQGQLAAVIVPNLVTAFGVFWMRQYLVGALPHELLEAARVDGCSMIRTFWHVVLPIARPAAAILGLFTFMHSWNDFLWPLVVLDAQNPTVQVALERLQAGYYTNYSLVLAGTTLATIPILLVFVIFGKQIVANIAQGAVKG</sequence>
<dbReference type="PROSITE" id="PS50928">
    <property type="entry name" value="ABC_TM1"/>
    <property type="match status" value="1"/>
</dbReference>
<evidence type="ECO:0000256" key="5">
    <source>
        <dbReference type="ARBA" id="ARBA00022989"/>
    </source>
</evidence>
<dbReference type="PANTHER" id="PTHR43744:SF12">
    <property type="entry name" value="ABC TRANSPORTER PERMEASE PROTEIN MG189-RELATED"/>
    <property type="match status" value="1"/>
</dbReference>